<dbReference type="EMBL" id="OKRB01000135">
    <property type="protein sequence ID" value="SPE30060.1"/>
    <property type="molecule type" value="Genomic_DNA"/>
</dbReference>
<reference evidence="3" key="1">
    <citation type="submission" date="2018-02" db="EMBL/GenBank/DDBJ databases">
        <authorList>
            <person name="Hausmann B."/>
        </authorList>
    </citation>
    <scope>NUCLEOTIDE SEQUENCE [LARGE SCALE GENOMIC DNA]</scope>
    <source>
        <strain evidence="3">Peat soil MAG SbA5</strain>
    </source>
</reference>
<protein>
    <recommendedName>
        <fullName evidence="4">Outer membrane efflux protein</fullName>
    </recommendedName>
</protein>
<name>A0A2N9M3U0_9BACT</name>
<dbReference type="GO" id="GO:0015562">
    <property type="term" value="F:efflux transmembrane transporter activity"/>
    <property type="evidence" value="ECO:0007669"/>
    <property type="project" value="InterPro"/>
</dbReference>
<comment type="similarity">
    <text evidence="1">Belongs to the outer membrane factor (OMF) (TC 1.B.17) family.</text>
</comment>
<dbReference type="PANTHER" id="PTHR30203:SF33">
    <property type="entry name" value="BLR4455 PROTEIN"/>
    <property type="match status" value="1"/>
</dbReference>
<gene>
    <name evidence="2" type="ORF">SBA5_740004</name>
</gene>
<evidence type="ECO:0000313" key="3">
    <source>
        <dbReference type="Proteomes" id="UP000239735"/>
    </source>
</evidence>
<proteinExistence type="inferred from homology"/>
<dbReference type="Gene3D" id="1.20.1600.10">
    <property type="entry name" value="Outer membrane efflux proteins (OEP)"/>
    <property type="match status" value="1"/>
</dbReference>
<evidence type="ECO:0008006" key="4">
    <source>
        <dbReference type="Google" id="ProtNLM"/>
    </source>
</evidence>
<accession>A0A2N9M3U0</accession>
<evidence type="ECO:0000313" key="2">
    <source>
        <dbReference type="EMBL" id="SPE30060.1"/>
    </source>
</evidence>
<evidence type="ECO:0000256" key="1">
    <source>
        <dbReference type="ARBA" id="ARBA00007613"/>
    </source>
</evidence>
<sequence length="104" mass="11530">MRQSLAAYDVTVADYRQTVLTAFQQVENNLAAVSMLNQVIQEQDSAIGSARRTLNEASVRYHSGIDSYLNVIAAQTALLNAREAALTFYRAVFGRHIRIGMLLP</sequence>
<organism evidence="2 3">
    <name type="scientific">Candidatus Sulfuritelmatomonas gaucii</name>
    <dbReference type="NCBI Taxonomy" id="2043161"/>
    <lineage>
        <taxon>Bacteria</taxon>
        <taxon>Pseudomonadati</taxon>
        <taxon>Acidobacteriota</taxon>
        <taxon>Terriglobia</taxon>
        <taxon>Terriglobales</taxon>
        <taxon>Acidobacteriaceae</taxon>
        <taxon>Candidatus Sulfuritelmatomonas</taxon>
    </lineage>
</organism>
<dbReference type="Pfam" id="PF02321">
    <property type="entry name" value="OEP"/>
    <property type="match status" value="1"/>
</dbReference>
<dbReference type="InterPro" id="IPR003423">
    <property type="entry name" value="OMP_efflux"/>
</dbReference>
<dbReference type="SUPFAM" id="SSF56954">
    <property type="entry name" value="Outer membrane efflux proteins (OEP)"/>
    <property type="match status" value="1"/>
</dbReference>
<dbReference type="InterPro" id="IPR010131">
    <property type="entry name" value="MdtP/NodT-like"/>
</dbReference>
<dbReference type="PANTHER" id="PTHR30203">
    <property type="entry name" value="OUTER MEMBRANE CATION EFFLUX PROTEIN"/>
    <property type="match status" value="1"/>
</dbReference>
<dbReference type="AlphaFoldDB" id="A0A2N9M3U0"/>
<dbReference type="Proteomes" id="UP000239735">
    <property type="component" value="Unassembled WGS sequence"/>
</dbReference>